<evidence type="ECO:0000313" key="2">
    <source>
        <dbReference type="EMBL" id="SFR54523.1"/>
    </source>
</evidence>
<name>A0A1I6HJ80_9RHOB</name>
<dbReference type="PANTHER" id="PTHR18964:SF149">
    <property type="entry name" value="BIFUNCTIONAL UDP-N-ACETYLGLUCOSAMINE 2-EPIMERASE_N-ACETYLMANNOSAMINE KINASE"/>
    <property type="match status" value="1"/>
</dbReference>
<dbReference type="SUPFAM" id="SSF53067">
    <property type="entry name" value="Actin-like ATPase domain"/>
    <property type="match status" value="1"/>
</dbReference>
<organism evidence="2 3">
    <name type="scientific">Yoonia tamlensis</name>
    <dbReference type="NCBI Taxonomy" id="390270"/>
    <lineage>
        <taxon>Bacteria</taxon>
        <taxon>Pseudomonadati</taxon>
        <taxon>Pseudomonadota</taxon>
        <taxon>Alphaproteobacteria</taxon>
        <taxon>Rhodobacterales</taxon>
        <taxon>Paracoccaceae</taxon>
        <taxon>Yoonia</taxon>
    </lineage>
</organism>
<dbReference type="OrthoDB" id="9810372at2"/>
<comment type="similarity">
    <text evidence="1">Belongs to the ROK (NagC/XylR) family.</text>
</comment>
<dbReference type="Gene3D" id="3.30.420.40">
    <property type="match status" value="2"/>
</dbReference>
<reference evidence="3" key="1">
    <citation type="submission" date="2016-10" db="EMBL/GenBank/DDBJ databases">
        <authorList>
            <person name="Varghese N."/>
            <person name="Submissions S."/>
        </authorList>
    </citation>
    <scope>NUCLEOTIDE SEQUENCE [LARGE SCALE GENOMIC DNA]</scope>
    <source>
        <strain evidence="3">DSM 26879</strain>
    </source>
</reference>
<dbReference type="InterPro" id="IPR000600">
    <property type="entry name" value="ROK"/>
</dbReference>
<keyword evidence="3" id="KW-1185">Reference proteome</keyword>
<dbReference type="RefSeq" id="WP_090201192.1">
    <property type="nucleotide sequence ID" value="NZ_FOYP01000002.1"/>
</dbReference>
<dbReference type="EMBL" id="FOYP01000002">
    <property type="protein sequence ID" value="SFR54523.1"/>
    <property type="molecule type" value="Genomic_DNA"/>
</dbReference>
<dbReference type="STRING" id="390270.SAMN04488005_2767"/>
<sequence>MILCFDIGGTAIKVAEAYSADKVIPKGRVKTPTQSYDDFIAVLRNAIAAANVRPRVLAFSLAGVLDPDSGIATVANIPCLSGRKLQSVLESELQLPVVLANDADCFALAEATVGAGRGHDVVFGLILGTGVGGGVVVRGQLINGAGGFAGELGHGPIAQRMFDDPQITLPAFSCGCGLDGCLDAVCSARGLERLHAHLHGAALDSPAIVAGWEANEPACATTISIWLALLSGPLAAMENMLGAGIVAVGGGMSNSVRLIAALDLAVREKTLRRFARQLVVPAECPIEPGLVGAAILGLQRSGTAAA</sequence>
<accession>A0A1I6HJ80</accession>
<dbReference type="Pfam" id="PF00480">
    <property type="entry name" value="ROK"/>
    <property type="match status" value="1"/>
</dbReference>
<keyword evidence="2" id="KW-0418">Kinase</keyword>
<evidence type="ECO:0000256" key="1">
    <source>
        <dbReference type="ARBA" id="ARBA00006479"/>
    </source>
</evidence>
<dbReference type="GO" id="GO:0016301">
    <property type="term" value="F:kinase activity"/>
    <property type="evidence" value="ECO:0007669"/>
    <property type="project" value="UniProtKB-KW"/>
</dbReference>
<dbReference type="PANTHER" id="PTHR18964">
    <property type="entry name" value="ROK (REPRESSOR, ORF, KINASE) FAMILY"/>
    <property type="match status" value="1"/>
</dbReference>
<dbReference type="Proteomes" id="UP000199478">
    <property type="component" value="Unassembled WGS sequence"/>
</dbReference>
<dbReference type="InterPro" id="IPR049874">
    <property type="entry name" value="ROK_cs"/>
</dbReference>
<dbReference type="InterPro" id="IPR043129">
    <property type="entry name" value="ATPase_NBD"/>
</dbReference>
<dbReference type="AlphaFoldDB" id="A0A1I6HJ80"/>
<keyword evidence="2" id="KW-0808">Transferase</keyword>
<evidence type="ECO:0000313" key="3">
    <source>
        <dbReference type="Proteomes" id="UP000199478"/>
    </source>
</evidence>
<dbReference type="PROSITE" id="PS01125">
    <property type="entry name" value="ROK"/>
    <property type="match status" value="1"/>
</dbReference>
<proteinExistence type="inferred from homology"/>
<protein>
    <submittedName>
        <fullName evidence="2">N-acetylglucosamine kinase</fullName>
    </submittedName>
</protein>
<gene>
    <name evidence="2" type="ORF">SAMN04488005_2767</name>
</gene>